<reference evidence="3" key="1">
    <citation type="submission" date="2017-02" db="EMBL/GenBank/DDBJ databases">
        <authorList>
            <person name="Tafer H."/>
            <person name="Lopandic K."/>
        </authorList>
    </citation>
    <scope>NUCLEOTIDE SEQUENCE [LARGE SCALE GENOMIC DNA]</scope>
    <source>
        <strain evidence="3">CBS 366.77</strain>
    </source>
</reference>
<feature type="compositionally biased region" description="Polar residues" evidence="1">
    <location>
        <begin position="25"/>
        <end position="34"/>
    </location>
</feature>
<feature type="compositionally biased region" description="Basic and acidic residues" evidence="1">
    <location>
        <begin position="243"/>
        <end position="260"/>
    </location>
</feature>
<evidence type="ECO:0000313" key="3">
    <source>
        <dbReference type="Proteomes" id="UP000266188"/>
    </source>
</evidence>
<protein>
    <submittedName>
        <fullName evidence="2">Uncharacterized protein</fullName>
    </submittedName>
</protein>
<dbReference type="Proteomes" id="UP000266188">
    <property type="component" value="Unassembled WGS sequence"/>
</dbReference>
<dbReference type="OrthoDB" id="2123378at2759"/>
<feature type="compositionally biased region" description="Basic and acidic residues" evidence="1">
    <location>
        <begin position="360"/>
        <end position="370"/>
    </location>
</feature>
<feature type="compositionally biased region" description="Basic and acidic residues" evidence="1">
    <location>
        <begin position="200"/>
        <end position="212"/>
    </location>
</feature>
<feature type="compositionally biased region" description="Basic and acidic residues" evidence="1">
    <location>
        <begin position="270"/>
        <end position="287"/>
    </location>
</feature>
<dbReference type="PANTHER" id="PTHR36100:SF1">
    <property type="entry name" value="BUD SITE SELECTION PROTEIN 4"/>
    <property type="match status" value="1"/>
</dbReference>
<dbReference type="EMBL" id="MVGC01000056">
    <property type="protein sequence ID" value="RJE25178.1"/>
    <property type="molecule type" value="Genomic_DNA"/>
</dbReference>
<organism evidence="2 3">
    <name type="scientific">Aspergillus sclerotialis</name>
    <dbReference type="NCBI Taxonomy" id="2070753"/>
    <lineage>
        <taxon>Eukaryota</taxon>
        <taxon>Fungi</taxon>
        <taxon>Dikarya</taxon>
        <taxon>Ascomycota</taxon>
        <taxon>Pezizomycotina</taxon>
        <taxon>Eurotiomycetes</taxon>
        <taxon>Eurotiomycetidae</taxon>
        <taxon>Eurotiales</taxon>
        <taxon>Aspergillaceae</taxon>
        <taxon>Aspergillus</taxon>
        <taxon>Aspergillus subgen. Polypaecilum</taxon>
    </lineage>
</organism>
<proteinExistence type="predicted"/>
<dbReference type="STRING" id="2070753.A0A3A2ZPR6"/>
<feature type="compositionally biased region" description="Low complexity" evidence="1">
    <location>
        <begin position="97"/>
        <end position="108"/>
    </location>
</feature>
<evidence type="ECO:0000313" key="2">
    <source>
        <dbReference type="EMBL" id="RJE25178.1"/>
    </source>
</evidence>
<sequence>MRGDSSPYDASASPRLFWQGRDSGSPFQKSSENQAPYDPETSFSTSKRPSLENLKCVSRVKNSTMFRDQQQEYDPTQIYVPQRPLATGRSFQKEDQTSSTSHHSSDQTVGPRPPSPSKDQISPAKSSLSKASRFGGKGGSFDPGSEIWSDTDGYRNAKSVTFDAAPPQVNEYEMTTPDPSSIASGSHDGSYDSEEDEEISFDRDSPMDRDDSFDASLEDIEKTPVVLPEDWRFMSPSSANDQLVKENEDPFTEEGNHSPEIRPTTALKMPAEHSRVESLDSNGERRPLPPLPSNTAARSSPRPSSPGKLNAAFELGSGQRHLPAPPAAATHSKSDFNAPISLEERLRLMMIQDNPQEPEALPHNKRDDNS</sequence>
<dbReference type="GO" id="GO:0005525">
    <property type="term" value="F:GTP binding"/>
    <property type="evidence" value="ECO:0007669"/>
    <property type="project" value="TreeGrafter"/>
</dbReference>
<gene>
    <name evidence="2" type="ORF">PHISCL_02517</name>
</gene>
<name>A0A3A2ZPR6_9EURO</name>
<comment type="caution">
    <text evidence="2">The sequence shown here is derived from an EMBL/GenBank/DDBJ whole genome shotgun (WGS) entry which is preliminary data.</text>
</comment>
<dbReference type="InterPro" id="IPR052007">
    <property type="entry name" value="Bud4"/>
</dbReference>
<feature type="compositionally biased region" description="Polar residues" evidence="1">
    <location>
        <begin position="117"/>
        <end position="130"/>
    </location>
</feature>
<feature type="non-terminal residue" evidence="2">
    <location>
        <position position="370"/>
    </location>
</feature>
<keyword evidence="3" id="KW-1185">Reference proteome</keyword>
<feature type="compositionally biased region" description="Polar residues" evidence="1">
    <location>
        <begin position="65"/>
        <end position="74"/>
    </location>
</feature>
<feature type="region of interest" description="Disordered" evidence="1">
    <location>
        <begin position="65"/>
        <end position="370"/>
    </location>
</feature>
<dbReference type="PANTHER" id="PTHR36100">
    <property type="entry name" value="BUD SITE SELECTION PROTEIN 4"/>
    <property type="match status" value="1"/>
</dbReference>
<accession>A0A3A2ZPR6</accession>
<evidence type="ECO:0000256" key="1">
    <source>
        <dbReference type="SAM" id="MobiDB-lite"/>
    </source>
</evidence>
<dbReference type="AlphaFoldDB" id="A0A3A2ZPR6"/>
<feature type="region of interest" description="Disordered" evidence="1">
    <location>
        <begin position="1"/>
        <end position="50"/>
    </location>
</feature>